<keyword evidence="2" id="KW-1185">Reference proteome</keyword>
<evidence type="ECO:0000313" key="1">
    <source>
        <dbReference type="EMBL" id="KAI3777403.1"/>
    </source>
</evidence>
<sequence>MARGTTIGKEHDKEEDNNDDDNKSRRWLCCWFKRKKAILSRLVCFDRQRKQAEPVWFLQERKQGRPRAGEKQEPSSNNRETSLKQNYEGDCKVILIKFTCEIGFRVFIFGLF</sequence>
<dbReference type="Proteomes" id="UP001056120">
    <property type="component" value="Linkage Group LG15"/>
</dbReference>
<gene>
    <name evidence="1" type="ORF">L1987_47203</name>
</gene>
<name>A0ACB9G2J3_9ASTR</name>
<protein>
    <submittedName>
        <fullName evidence="1">Uncharacterized protein</fullName>
    </submittedName>
</protein>
<comment type="caution">
    <text evidence="1">The sequence shown here is derived from an EMBL/GenBank/DDBJ whole genome shotgun (WGS) entry which is preliminary data.</text>
</comment>
<organism evidence="1 2">
    <name type="scientific">Smallanthus sonchifolius</name>
    <dbReference type="NCBI Taxonomy" id="185202"/>
    <lineage>
        <taxon>Eukaryota</taxon>
        <taxon>Viridiplantae</taxon>
        <taxon>Streptophyta</taxon>
        <taxon>Embryophyta</taxon>
        <taxon>Tracheophyta</taxon>
        <taxon>Spermatophyta</taxon>
        <taxon>Magnoliopsida</taxon>
        <taxon>eudicotyledons</taxon>
        <taxon>Gunneridae</taxon>
        <taxon>Pentapetalae</taxon>
        <taxon>asterids</taxon>
        <taxon>campanulids</taxon>
        <taxon>Asterales</taxon>
        <taxon>Asteraceae</taxon>
        <taxon>Asteroideae</taxon>
        <taxon>Heliantheae alliance</taxon>
        <taxon>Millerieae</taxon>
        <taxon>Smallanthus</taxon>
    </lineage>
</organism>
<evidence type="ECO:0000313" key="2">
    <source>
        <dbReference type="Proteomes" id="UP001056120"/>
    </source>
</evidence>
<accession>A0ACB9G2J3</accession>
<reference evidence="1 2" key="2">
    <citation type="journal article" date="2022" name="Mol. Ecol. Resour.">
        <title>The genomes of chicory, endive, great burdock and yacon provide insights into Asteraceae paleo-polyploidization history and plant inulin production.</title>
        <authorList>
            <person name="Fan W."/>
            <person name="Wang S."/>
            <person name="Wang H."/>
            <person name="Wang A."/>
            <person name="Jiang F."/>
            <person name="Liu H."/>
            <person name="Zhao H."/>
            <person name="Xu D."/>
            <person name="Zhang Y."/>
        </authorList>
    </citation>
    <scope>NUCLEOTIDE SEQUENCE [LARGE SCALE GENOMIC DNA]</scope>
    <source>
        <strain evidence="2">cv. Yunnan</strain>
        <tissue evidence="1">Leaves</tissue>
    </source>
</reference>
<reference evidence="2" key="1">
    <citation type="journal article" date="2022" name="Mol. Ecol. Resour.">
        <title>The genomes of chicory, endive, great burdock and yacon provide insights into Asteraceae palaeo-polyploidization history and plant inulin production.</title>
        <authorList>
            <person name="Fan W."/>
            <person name="Wang S."/>
            <person name="Wang H."/>
            <person name="Wang A."/>
            <person name="Jiang F."/>
            <person name="Liu H."/>
            <person name="Zhao H."/>
            <person name="Xu D."/>
            <person name="Zhang Y."/>
        </authorList>
    </citation>
    <scope>NUCLEOTIDE SEQUENCE [LARGE SCALE GENOMIC DNA]</scope>
    <source>
        <strain evidence="2">cv. Yunnan</strain>
    </source>
</reference>
<dbReference type="EMBL" id="CM042032">
    <property type="protein sequence ID" value="KAI3777403.1"/>
    <property type="molecule type" value="Genomic_DNA"/>
</dbReference>
<proteinExistence type="predicted"/>